<dbReference type="KEGG" id="nwa:Nwat_2014"/>
<dbReference type="RefSeq" id="WP_013220939.1">
    <property type="nucleotide sequence ID" value="NC_014315.1"/>
</dbReference>
<dbReference type="CDD" id="cd08547">
    <property type="entry name" value="Type_II_cohesin"/>
    <property type="match status" value="1"/>
</dbReference>
<feature type="chain" id="PRO_5003116740" description="Cohesin domain-containing protein" evidence="1">
    <location>
        <begin position="28"/>
        <end position="226"/>
    </location>
</feature>
<proteinExistence type="predicted"/>
<reference evidence="2 3" key="1">
    <citation type="submission" date="2010-06" db="EMBL/GenBank/DDBJ databases">
        <title>Complete sequence of chromosome of Nitrosococcus watsoni C-113.</title>
        <authorList>
            <consortium name="US DOE Joint Genome Institute"/>
            <person name="Lucas S."/>
            <person name="Copeland A."/>
            <person name="Lapidus A."/>
            <person name="Cheng J.-F."/>
            <person name="Bruce D."/>
            <person name="Goodwin L."/>
            <person name="Pitluck S."/>
            <person name="Malfatti S.A."/>
            <person name="Chain P.S.G."/>
            <person name="Land M."/>
            <person name="Hauser L."/>
            <person name="Kyrpides N."/>
            <person name="Ivanova N."/>
            <person name="Cambell M.A."/>
            <person name="Heidelberg J.F."/>
            <person name="Klotz M.G."/>
            <person name="Woyke T."/>
        </authorList>
    </citation>
    <scope>NUCLEOTIDE SEQUENCE [LARGE SCALE GENOMIC DNA]</scope>
    <source>
        <strain evidence="2 3">C-113</strain>
    </source>
</reference>
<protein>
    <recommendedName>
        <fullName evidence="4">Cohesin domain-containing protein</fullName>
    </recommendedName>
</protein>
<accession>D8K7H1</accession>
<sequence length="226" mass="22581">MPKILTILRKPLIGAVCLLAFSAPVNAVPILSFELSNAAPQVGDSLSVNIRAAGMADLYSYHLGVGFDASMLGLTSVAPGGFLASSGLTLGALGLFSFDIPSTGQVSNIRDSLLDPVPGVAGGGILATLTWKMLAAGGSALNFLNLNAPLGTGGLNSMGQAITFASAAPTNFTALAPVPAPGNYQVTTTATVAGAGESKTAVTTVTVNPVSQPEAVSMGLKIQRAP</sequence>
<evidence type="ECO:0000313" key="3">
    <source>
        <dbReference type="Proteomes" id="UP000000393"/>
    </source>
</evidence>
<dbReference type="Gene3D" id="2.60.40.680">
    <property type="match status" value="1"/>
</dbReference>
<gene>
    <name evidence="2" type="ordered locus">Nwat_2014</name>
</gene>
<keyword evidence="3" id="KW-1185">Reference proteome</keyword>
<dbReference type="AlphaFoldDB" id="D8K7H1"/>
<evidence type="ECO:0008006" key="4">
    <source>
        <dbReference type="Google" id="ProtNLM"/>
    </source>
</evidence>
<dbReference type="Proteomes" id="UP000000393">
    <property type="component" value="Chromosome"/>
</dbReference>
<dbReference type="SUPFAM" id="SSF49384">
    <property type="entry name" value="Carbohydrate-binding domain"/>
    <property type="match status" value="1"/>
</dbReference>
<keyword evidence="1" id="KW-0732">Signal</keyword>
<feature type="signal peptide" evidence="1">
    <location>
        <begin position="1"/>
        <end position="27"/>
    </location>
</feature>
<dbReference type="HOGENOM" id="CLU_1223691_0_0_6"/>
<name>D8K7H1_NITWC</name>
<organism evidence="2 3">
    <name type="scientific">Nitrosococcus watsoni (strain C-113)</name>
    <dbReference type="NCBI Taxonomy" id="105559"/>
    <lineage>
        <taxon>Bacteria</taxon>
        <taxon>Pseudomonadati</taxon>
        <taxon>Pseudomonadota</taxon>
        <taxon>Gammaproteobacteria</taxon>
        <taxon>Chromatiales</taxon>
        <taxon>Chromatiaceae</taxon>
        <taxon>Nitrosococcus</taxon>
    </lineage>
</organism>
<dbReference type="GO" id="GO:0030246">
    <property type="term" value="F:carbohydrate binding"/>
    <property type="evidence" value="ECO:0007669"/>
    <property type="project" value="InterPro"/>
</dbReference>
<evidence type="ECO:0000313" key="2">
    <source>
        <dbReference type="EMBL" id="ADJ28848.1"/>
    </source>
</evidence>
<dbReference type="EMBL" id="CP002086">
    <property type="protein sequence ID" value="ADJ28848.1"/>
    <property type="molecule type" value="Genomic_DNA"/>
</dbReference>
<evidence type="ECO:0000256" key="1">
    <source>
        <dbReference type="SAM" id="SignalP"/>
    </source>
</evidence>
<dbReference type="InterPro" id="IPR008965">
    <property type="entry name" value="CBM2/CBM3_carb-bd_dom_sf"/>
</dbReference>